<dbReference type="AlphaFoldDB" id="A0A243W9T9"/>
<dbReference type="EMBL" id="MTSE01000020">
    <property type="protein sequence ID" value="OUJ70908.1"/>
    <property type="molecule type" value="Genomic_DNA"/>
</dbReference>
<sequence length="76" mass="8459">MSENEVNLRAALYKGNPAQAGRWLSEFVQEQYTSLKFTVKQQAALVAICQTVVMSNQFLTPAELLQQVSCCIGYIS</sequence>
<evidence type="ECO:0000313" key="1">
    <source>
        <dbReference type="EMBL" id="OUJ70908.1"/>
    </source>
</evidence>
<gene>
    <name evidence="1" type="ORF">BXP70_23565</name>
</gene>
<proteinExistence type="predicted"/>
<keyword evidence="2" id="KW-1185">Reference proteome</keyword>
<organism evidence="1 2">
    <name type="scientific">Hymenobacter crusticola</name>
    <dbReference type="NCBI Taxonomy" id="1770526"/>
    <lineage>
        <taxon>Bacteria</taxon>
        <taxon>Pseudomonadati</taxon>
        <taxon>Bacteroidota</taxon>
        <taxon>Cytophagia</taxon>
        <taxon>Cytophagales</taxon>
        <taxon>Hymenobacteraceae</taxon>
        <taxon>Hymenobacter</taxon>
    </lineage>
</organism>
<accession>A0A243W9T9</accession>
<reference evidence="1 2" key="1">
    <citation type="submission" date="2017-01" db="EMBL/GenBank/DDBJ databases">
        <title>A new Hymenobacter.</title>
        <authorList>
            <person name="Liang Y."/>
            <person name="Feng F."/>
        </authorList>
    </citation>
    <scope>NUCLEOTIDE SEQUENCE [LARGE SCALE GENOMIC DNA]</scope>
    <source>
        <strain evidence="1">MIMBbqt21</strain>
    </source>
</reference>
<dbReference type="Proteomes" id="UP000194873">
    <property type="component" value="Unassembled WGS sequence"/>
</dbReference>
<protein>
    <submittedName>
        <fullName evidence="1">Uncharacterized protein</fullName>
    </submittedName>
</protein>
<comment type="caution">
    <text evidence="1">The sequence shown here is derived from an EMBL/GenBank/DDBJ whole genome shotgun (WGS) entry which is preliminary data.</text>
</comment>
<evidence type="ECO:0000313" key="2">
    <source>
        <dbReference type="Proteomes" id="UP000194873"/>
    </source>
</evidence>
<dbReference type="RefSeq" id="WP_086596573.1">
    <property type="nucleotide sequence ID" value="NZ_MTSE01000020.1"/>
</dbReference>
<name>A0A243W9T9_9BACT</name>